<evidence type="ECO:0000313" key="8">
    <source>
        <dbReference type="Proteomes" id="UP001183643"/>
    </source>
</evidence>
<dbReference type="EMBL" id="JAVDYB010000001">
    <property type="protein sequence ID" value="MDR7278802.1"/>
    <property type="molecule type" value="Genomic_DNA"/>
</dbReference>
<dbReference type="SMART" id="SM00382">
    <property type="entry name" value="AAA"/>
    <property type="match status" value="1"/>
</dbReference>
<evidence type="ECO:0000256" key="4">
    <source>
        <dbReference type="ARBA" id="ARBA00022840"/>
    </source>
</evidence>
<dbReference type="GO" id="GO:0046677">
    <property type="term" value="P:response to antibiotic"/>
    <property type="evidence" value="ECO:0007669"/>
    <property type="project" value="UniProtKB-KW"/>
</dbReference>
<dbReference type="InterPro" id="IPR017871">
    <property type="entry name" value="ABC_transporter-like_CS"/>
</dbReference>
<comment type="subcellular location">
    <subcellularLocation>
        <location evidence="1">Cell membrane</location>
        <topology evidence="1">Peripheral membrane protein</topology>
    </subcellularLocation>
</comment>
<dbReference type="SUPFAM" id="SSF52540">
    <property type="entry name" value="P-loop containing nucleoside triphosphate hydrolases"/>
    <property type="match status" value="1"/>
</dbReference>
<feature type="domain" description="ABC transporter" evidence="6">
    <location>
        <begin position="17"/>
        <end position="256"/>
    </location>
</feature>
<dbReference type="Pfam" id="PF00005">
    <property type="entry name" value="ABC_tran"/>
    <property type="match status" value="1"/>
</dbReference>
<dbReference type="Proteomes" id="UP001183643">
    <property type="component" value="Unassembled WGS sequence"/>
</dbReference>
<keyword evidence="5" id="KW-0046">Antibiotic resistance</keyword>
<dbReference type="PROSITE" id="PS50893">
    <property type="entry name" value="ABC_TRANSPORTER_2"/>
    <property type="match status" value="1"/>
</dbReference>
<evidence type="ECO:0000259" key="6">
    <source>
        <dbReference type="PROSITE" id="PS50893"/>
    </source>
</evidence>
<organism evidence="7 8">
    <name type="scientific">Catenuloplanes atrovinosus</name>
    <dbReference type="NCBI Taxonomy" id="137266"/>
    <lineage>
        <taxon>Bacteria</taxon>
        <taxon>Bacillati</taxon>
        <taxon>Actinomycetota</taxon>
        <taxon>Actinomycetes</taxon>
        <taxon>Micromonosporales</taxon>
        <taxon>Micromonosporaceae</taxon>
        <taxon>Catenuloplanes</taxon>
    </lineage>
</organism>
<dbReference type="PANTHER" id="PTHR42711">
    <property type="entry name" value="ABC TRANSPORTER ATP-BINDING PROTEIN"/>
    <property type="match status" value="1"/>
</dbReference>
<dbReference type="InterPro" id="IPR003593">
    <property type="entry name" value="AAA+_ATPase"/>
</dbReference>
<keyword evidence="8" id="KW-1185">Reference proteome</keyword>
<keyword evidence="4 7" id="KW-0067">ATP-binding</keyword>
<proteinExistence type="predicted"/>
<keyword evidence="3" id="KW-0547">Nucleotide-binding</keyword>
<evidence type="ECO:0000256" key="1">
    <source>
        <dbReference type="ARBA" id="ARBA00004202"/>
    </source>
</evidence>
<gene>
    <name evidence="7" type="ORF">J2S41_005580</name>
</gene>
<comment type="caution">
    <text evidence="7">The sequence shown here is derived from an EMBL/GenBank/DDBJ whole genome shotgun (WGS) entry which is preliminary data.</text>
</comment>
<reference evidence="7" key="1">
    <citation type="submission" date="2023-07" db="EMBL/GenBank/DDBJ databases">
        <title>Sequencing the genomes of 1000 actinobacteria strains.</title>
        <authorList>
            <person name="Klenk H.-P."/>
        </authorList>
    </citation>
    <scope>NUCLEOTIDE SEQUENCE</scope>
    <source>
        <strain evidence="7">DSM 44707</strain>
    </source>
</reference>
<dbReference type="Gene3D" id="3.40.50.300">
    <property type="entry name" value="P-loop containing nucleotide triphosphate hydrolases"/>
    <property type="match status" value="1"/>
</dbReference>
<evidence type="ECO:0000313" key="7">
    <source>
        <dbReference type="EMBL" id="MDR7278802.1"/>
    </source>
</evidence>
<keyword evidence="2" id="KW-0813">Transport</keyword>
<dbReference type="AlphaFoldDB" id="A0AAE4CC44"/>
<evidence type="ECO:0000256" key="2">
    <source>
        <dbReference type="ARBA" id="ARBA00022448"/>
    </source>
</evidence>
<evidence type="ECO:0000256" key="3">
    <source>
        <dbReference type="ARBA" id="ARBA00022741"/>
    </source>
</evidence>
<dbReference type="RefSeq" id="WP_310371947.1">
    <property type="nucleotide sequence ID" value="NZ_JAVDYB010000001.1"/>
</dbReference>
<evidence type="ECO:0000256" key="5">
    <source>
        <dbReference type="ARBA" id="ARBA00023251"/>
    </source>
</evidence>
<sequence>MSLVEASGLVKIFRRPVKDPGFRGALRHLVAPRHRDVTAVDGVDLRIEPGEAVAYVGPNGAGKSTTVKLLAGIIVPTSGDVRVAGLSPHRDRIANARQVGVLFGQRSQLWWDLPVRESFTLLRDMYGVSARDYRTRMERFDAVLGLGEILPVVARKLSLGQRMRADLAAALLHGPRIAYLDEPTIGLDIAVKDRVREFLRQLRDEGTTIMLTTHDLGDIEDVCERLVIIDHGRVIYDGALAAVKDDFARERHIHLQLASAVPLASVAGCLPDARVVAGEGPGEFTVTVDRFRQTAGAVISAVLPLAEVVELRIDEPAIEDVVRKVYAGELRLA</sequence>
<accession>A0AAE4CC44</accession>
<dbReference type="PANTHER" id="PTHR42711:SF1">
    <property type="entry name" value="ABC-TRANSPORT PROTEIN, ATP-BINDING COMPONENT"/>
    <property type="match status" value="1"/>
</dbReference>
<protein>
    <submittedName>
        <fullName evidence="7">ABC-2 type transport system ATP-binding protein</fullName>
    </submittedName>
</protein>
<dbReference type="InterPro" id="IPR003439">
    <property type="entry name" value="ABC_transporter-like_ATP-bd"/>
</dbReference>
<dbReference type="PROSITE" id="PS00211">
    <property type="entry name" value="ABC_TRANSPORTER_1"/>
    <property type="match status" value="1"/>
</dbReference>
<dbReference type="GO" id="GO:0005524">
    <property type="term" value="F:ATP binding"/>
    <property type="evidence" value="ECO:0007669"/>
    <property type="project" value="UniProtKB-KW"/>
</dbReference>
<dbReference type="GO" id="GO:0005886">
    <property type="term" value="C:plasma membrane"/>
    <property type="evidence" value="ECO:0007669"/>
    <property type="project" value="UniProtKB-SubCell"/>
</dbReference>
<dbReference type="InterPro" id="IPR050763">
    <property type="entry name" value="ABC_transporter_ATP-binding"/>
</dbReference>
<dbReference type="InterPro" id="IPR027417">
    <property type="entry name" value="P-loop_NTPase"/>
</dbReference>
<dbReference type="GO" id="GO:0016887">
    <property type="term" value="F:ATP hydrolysis activity"/>
    <property type="evidence" value="ECO:0007669"/>
    <property type="project" value="InterPro"/>
</dbReference>
<name>A0AAE4CC44_9ACTN</name>